<feature type="binding site" evidence="20">
    <location>
        <begin position="100"/>
        <end position="102"/>
    </location>
    <ligand>
        <name>UDP-N-acetyl-alpha-D-glucosamine</name>
        <dbReference type="ChEBI" id="CHEBI:57705"/>
    </ligand>
</feature>
<feature type="binding site" evidence="20">
    <location>
        <position position="365"/>
    </location>
    <ligand>
        <name>UDP-N-acetyl-alpha-D-glucosamine</name>
        <dbReference type="ChEBI" id="CHEBI:57705"/>
    </ligand>
</feature>
<evidence type="ECO:0000256" key="3">
    <source>
        <dbReference type="ARBA" id="ARBA00005208"/>
    </source>
</evidence>
<dbReference type="SUPFAM" id="SSF53448">
    <property type="entry name" value="Nucleotide-diphospho-sugar transferases"/>
    <property type="match status" value="1"/>
</dbReference>
<dbReference type="Gene3D" id="2.160.10.10">
    <property type="entry name" value="Hexapeptide repeat proteins"/>
    <property type="match status" value="1"/>
</dbReference>
<dbReference type="GO" id="GO:0003977">
    <property type="term" value="F:UDP-N-acetylglucosamine diphosphorylase activity"/>
    <property type="evidence" value="ECO:0007669"/>
    <property type="project" value="UniProtKB-EC"/>
</dbReference>
<feature type="binding site" evidence="20">
    <location>
        <position position="102"/>
    </location>
    <ligand>
        <name>Mg(2+)</name>
        <dbReference type="ChEBI" id="CHEBI:18420"/>
    </ligand>
</feature>
<feature type="region of interest" description="N-acetyltransferase" evidence="20">
    <location>
        <begin position="251"/>
        <end position="467"/>
    </location>
</feature>
<feature type="binding site" evidence="20">
    <location>
        <position position="404"/>
    </location>
    <ligand>
        <name>acetyl-CoA</name>
        <dbReference type="ChEBI" id="CHEBI:57288"/>
    </ligand>
</feature>
<feature type="binding site" evidence="20">
    <location>
        <position position="350"/>
    </location>
    <ligand>
        <name>UDP-N-acetyl-alpha-D-glucosamine</name>
        <dbReference type="ChEBI" id="CHEBI:57705"/>
    </ligand>
</feature>
<comment type="caution">
    <text evidence="20">Lacks conserved residue(s) required for the propagation of feature annotation.</text>
</comment>
<dbReference type="CDD" id="cd02540">
    <property type="entry name" value="GT2_GlmU_N_bac"/>
    <property type="match status" value="1"/>
</dbReference>
<dbReference type="InterPro" id="IPR038009">
    <property type="entry name" value="GlmU_C_LbH"/>
</dbReference>
<dbReference type="InterPro" id="IPR005882">
    <property type="entry name" value="Bifunctional_GlmU"/>
</dbReference>
<comment type="pathway">
    <text evidence="2 20">Nucleotide-sugar biosynthesis; UDP-N-acetyl-alpha-D-glucosamine biosynthesis; N-acetyl-alpha-D-glucosamine 1-phosphate from alpha-D-glucosamine 6-phosphate (route II): step 2/2.</text>
</comment>
<evidence type="ECO:0000256" key="5">
    <source>
        <dbReference type="ARBA" id="ARBA00007947"/>
    </source>
</evidence>
<keyword evidence="9 20" id="KW-0479">Metal-binding</keyword>
<sequence length="467" mass="50626">MNVMGIVLAAGQGKRMKSKLYKVLHPVCGKPMVGHVVTVLEQLQTQRTVVVVGHGAESVKAYLGDRAEYALQEKQLGTGHAVLQAKELLGNEDGLTVVLYGDTPLVTTESVQEMIRVHQEKGAAATVMTAIFDNPFGLGRIIRDAQGRVSRIVEQKDCNAEEREIKEINSGMYCFTNRKLFDALSKVKNDNAQQEYYLTDVIGILVNEGDIVEAYCTPDAMETLGVNDRVALSEAEQLMKARINRGHMLNGVTLIDPANTYIEADVQIGSDTVILPGSVLKGHTVIGEDCIIGPQADITDCKLGNQIQVKHSVLSEAEVGDGTAIGPFAYLRPGSKLGSNVKIGDFVEIKNAKLDDDVKVSHLSYIGDAVVGKNVNFGCGAITVNYDGFNKQLTEVEEDAFIGSNVNLIAPVKIGKGAYVVAGSTITHNVEANDLAIARERQVNKSGYAEKLRNKFRAKKQQLKNDK</sequence>
<organism evidence="22 23">
    <name type="scientific">Paenibacillus vulneris</name>
    <dbReference type="NCBI Taxonomy" id="1133364"/>
    <lineage>
        <taxon>Bacteria</taxon>
        <taxon>Bacillati</taxon>
        <taxon>Bacillota</taxon>
        <taxon>Bacilli</taxon>
        <taxon>Bacillales</taxon>
        <taxon>Paenibacillaceae</taxon>
        <taxon>Paenibacillus</taxon>
    </lineage>
</organism>
<feature type="binding site" evidence="20">
    <location>
        <position position="439"/>
    </location>
    <ligand>
        <name>acetyl-CoA</name>
        <dbReference type="ChEBI" id="CHEBI:57288"/>
    </ligand>
</feature>
<dbReference type="Pfam" id="PF00483">
    <property type="entry name" value="NTP_transferase"/>
    <property type="match status" value="1"/>
</dbReference>
<keyword evidence="11 20" id="KW-0460">Magnesium</keyword>
<evidence type="ECO:0000256" key="16">
    <source>
        <dbReference type="ARBA" id="ARBA00023316"/>
    </source>
</evidence>
<evidence type="ECO:0000256" key="8">
    <source>
        <dbReference type="ARBA" id="ARBA00022695"/>
    </source>
</evidence>
<evidence type="ECO:0000256" key="15">
    <source>
        <dbReference type="ARBA" id="ARBA00023315"/>
    </source>
</evidence>
<keyword evidence="13 20" id="KW-0573">Peptidoglycan synthesis</keyword>
<dbReference type="PANTHER" id="PTHR43584:SF3">
    <property type="entry name" value="BIFUNCTIONAL PROTEIN GLMU"/>
    <property type="match status" value="1"/>
</dbReference>
<feature type="binding site" evidence="20">
    <location>
        <begin position="385"/>
        <end position="386"/>
    </location>
    <ligand>
        <name>acetyl-CoA</name>
        <dbReference type="ChEBI" id="CHEBI:57288"/>
    </ligand>
</feature>
<comment type="subcellular location">
    <subcellularLocation>
        <location evidence="1 20">Cytoplasm</location>
    </subcellularLocation>
</comment>
<evidence type="ECO:0000256" key="2">
    <source>
        <dbReference type="ARBA" id="ARBA00005166"/>
    </source>
</evidence>
<keyword evidence="14 20" id="KW-0511">Multifunctional enzyme</keyword>
<keyword evidence="15 20" id="KW-0012">Acyltransferase</keyword>
<reference evidence="23" key="1">
    <citation type="journal article" date="2019" name="Int. J. Syst. Evol. Microbiol.">
        <title>The Global Catalogue of Microorganisms (GCM) 10K type strain sequencing project: providing services to taxonomists for standard genome sequencing and annotation.</title>
        <authorList>
            <consortium name="The Broad Institute Genomics Platform"/>
            <consortium name="The Broad Institute Genome Sequencing Center for Infectious Disease"/>
            <person name="Wu L."/>
            <person name="Ma J."/>
        </authorList>
    </citation>
    <scope>NUCLEOTIDE SEQUENCE [LARGE SCALE GENOMIC DNA]</scope>
    <source>
        <strain evidence="23">CCUG 53270</strain>
    </source>
</reference>
<feature type="binding site" evidence="20">
    <location>
        <position position="332"/>
    </location>
    <ligand>
        <name>UDP-N-acetyl-alpha-D-glucosamine</name>
        <dbReference type="ChEBI" id="CHEBI:57705"/>
    </ligand>
</feature>
<evidence type="ECO:0000313" key="22">
    <source>
        <dbReference type="EMBL" id="MFD1219386.1"/>
    </source>
</evidence>
<dbReference type="CDD" id="cd03353">
    <property type="entry name" value="LbH_GlmU_C"/>
    <property type="match status" value="1"/>
</dbReference>
<evidence type="ECO:0000256" key="20">
    <source>
        <dbReference type="HAMAP-Rule" id="MF_01631"/>
    </source>
</evidence>
<keyword evidence="12 20" id="KW-0133">Cell shape</keyword>
<feature type="binding site" evidence="20">
    <location>
        <position position="22"/>
    </location>
    <ligand>
        <name>UDP-N-acetyl-alpha-D-glucosamine</name>
        <dbReference type="ChEBI" id="CHEBI:57705"/>
    </ligand>
</feature>
<keyword evidence="6 20" id="KW-0963">Cytoplasm</keyword>
<comment type="caution">
    <text evidence="22">The sequence shown here is derived from an EMBL/GenBank/DDBJ whole genome shotgun (WGS) entry which is preliminary data.</text>
</comment>
<feature type="binding site" evidence="20">
    <location>
        <begin position="77"/>
        <end position="78"/>
    </location>
    <ligand>
        <name>UDP-N-acetyl-alpha-D-glucosamine</name>
        <dbReference type="ChEBI" id="CHEBI:57705"/>
    </ligand>
</feature>
<dbReference type="InterPro" id="IPR011004">
    <property type="entry name" value="Trimer_LpxA-like_sf"/>
</dbReference>
<dbReference type="PANTHER" id="PTHR43584">
    <property type="entry name" value="NUCLEOTIDYL TRANSFERASE"/>
    <property type="match status" value="1"/>
</dbReference>
<comment type="cofactor">
    <cofactor evidence="20">
        <name>Mg(2+)</name>
        <dbReference type="ChEBI" id="CHEBI:18420"/>
    </cofactor>
    <text evidence="20">Binds 1 Mg(2+) ion per subunit.</text>
</comment>
<gene>
    <name evidence="20 22" type="primary">glmU</name>
    <name evidence="22" type="ORF">ACFQ4B_04590</name>
</gene>
<comment type="similarity">
    <text evidence="5 20">In the N-terminal section; belongs to the N-acetylglucosamine-1-phosphate uridyltransferase family.</text>
</comment>
<evidence type="ECO:0000256" key="13">
    <source>
        <dbReference type="ARBA" id="ARBA00022984"/>
    </source>
</evidence>
<feature type="region of interest" description="Linker" evidence="20">
    <location>
        <begin position="230"/>
        <end position="250"/>
    </location>
</feature>
<feature type="region of interest" description="Pyrophosphorylase" evidence="20">
    <location>
        <begin position="1"/>
        <end position="229"/>
    </location>
</feature>
<dbReference type="EMBL" id="JBHTLU010000010">
    <property type="protein sequence ID" value="MFD1219386.1"/>
    <property type="molecule type" value="Genomic_DNA"/>
</dbReference>
<keyword evidence="23" id="KW-1185">Reference proteome</keyword>
<feature type="active site" description="Proton acceptor" evidence="20">
    <location>
        <position position="362"/>
    </location>
</feature>
<dbReference type="InterPro" id="IPR029044">
    <property type="entry name" value="Nucleotide-diphossugar_trans"/>
</dbReference>
<dbReference type="InterPro" id="IPR001451">
    <property type="entry name" value="Hexapep"/>
</dbReference>
<accession>A0ABW3UHY6</accession>
<dbReference type="HAMAP" id="MF_01631">
    <property type="entry name" value="GlmU"/>
    <property type="match status" value="1"/>
</dbReference>
<dbReference type="InterPro" id="IPR050065">
    <property type="entry name" value="GlmU-like"/>
</dbReference>
<evidence type="ECO:0000256" key="1">
    <source>
        <dbReference type="ARBA" id="ARBA00004496"/>
    </source>
</evidence>
<comment type="similarity">
    <text evidence="4 20">In the C-terminal section; belongs to the transferase hexapeptide repeat family.</text>
</comment>
<feature type="binding site" evidence="20">
    <location>
        <position position="227"/>
    </location>
    <ligand>
        <name>UDP-N-acetyl-alpha-D-glucosamine</name>
        <dbReference type="ChEBI" id="CHEBI:57705"/>
    </ligand>
</feature>
<evidence type="ECO:0000256" key="10">
    <source>
        <dbReference type="ARBA" id="ARBA00022737"/>
    </source>
</evidence>
<evidence type="ECO:0000256" key="6">
    <source>
        <dbReference type="ARBA" id="ARBA00022490"/>
    </source>
</evidence>
<dbReference type="NCBIfam" id="NF010934">
    <property type="entry name" value="PRK14354.1"/>
    <property type="match status" value="1"/>
</dbReference>
<feature type="binding site" evidence="20">
    <location>
        <position position="169"/>
    </location>
    <ligand>
        <name>UDP-N-acetyl-alpha-D-glucosamine</name>
        <dbReference type="ChEBI" id="CHEBI:57705"/>
    </ligand>
</feature>
<evidence type="ECO:0000256" key="14">
    <source>
        <dbReference type="ARBA" id="ARBA00023268"/>
    </source>
</evidence>
<evidence type="ECO:0000256" key="9">
    <source>
        <dbReference type="ARBA" id="ARBA00022723"/>
    </source>
</evidence>
<evidence type="ECO:0000256" key="17">
    <source>
        <dbReference type="ARBA" id="ARBA00048247"/>
    </source>
</evidence>
<comment type="catalytic activity">
    <reaction evidence="17 20">
        <text>alpha-D-glucosamine 1-phosphate + acetyl-CoA = N-acetyl-alpha-D-glucosamine 1-phosphate + CoA + H(+)</text>
        <dbReference type="Rhea" id="RHEA:13725"/>
        <dbReference type="ChEBI" id="CHEBI:15378"/>
        <dbReference type="ChEBI" id="CHEBI:57287"/>
        <dbReference type="ChEBI" id="CHEBI:57288"/>
        <dbReference type="ChEBI" id="CHEBI:57776"/>
        <dbReference type="ChEBI" id="CHEBI:58516"/>
        <dbReference type="EC" id="2.3.1.157"/>
    </reaction>
</comment>
<comment type="pathway">
    <text evidence="3 20">Nucleotide-sugar biosynthesis; UDP-N-acetyl-alpha-D-glucosamine biosynthesis; UDP-N-acetyl-alpha-D-glucosamine from N-acetyl-alpha-D-glucosamine 1-phosphate: step 1/1.</text>
</comment>
<name>A0ABW3UHY6_9BACL</name>
<feature type="binding site" evidence="20">
    <location>
        <position position="376"/>
    </location>
    <ligand>
        <name>UDP-N-acetyl-alpha-D-glucosamine</name>
        <dbReference type="ChEBI" id="CHEBI:57705"/>
    </ligand>
</feature>
<keyword evidence="7 20" id="KW-0808">Transferase</keyword>
<evidence type="ECO:0000256" key="18">
    <source>
        <dbReference type="ARBA" id="ARBA00048493"/>
    </source>
</evidence>
<feature type="binding site" evidence="20">
    <location>
        <position position="422"/>
    </location>
    <ligand>
        <name>acetyl-CoA</name>
        <dbReference type="ChEBI" id="CHEBI:57288"/>
    </ligand>
</feature>
<proteinExistence type="inferred from homology"/>
<keyword evidence="16 20" id="KW-0961">Cell wall biogenesis/degradation</keyword>
<comment type="subunit">
    <text evidence="20">Homotrimer.</text>
</comment>
<evidence type="ECO:0000256" key="7">
    <source>
        <dbReference type="ARBA" id="ARBA00022679"/>
    </source>
</evidence>
<evidence type="ECO:0000256" key="12">
    <source>
        <dbReference type="ARBA" id="ARBA00022960"/>
    </source>
</evidence>
<evidence type="ECO:0000313" key="23">
    <source>
        <dbReference type="Proteomes" id="UP001597180"/>
    </source>
</evidence>
<dbReference type="EC" id="2.3.1.157" evidence="20"/>
<dbReference type="NCBIfam" id="TIGR01173">
    <property type="entry name" value="glmU"/>
    <property type="match status" value="1"/>
</dbReference>
<dbReference type="EC" id="2.7.7.23" evidence="20"/>
<dbReference type="SUPFAM" id="SSF51161">
    <property type="entry name" value="Trimeric LpxA-like enzymes"/>
    <property type="match status" value="1"/>
</dbReference>
<feature type="domain" description="Nucleotidyl transferase" evidence="21">
    <location>
        <begin position="5"/>
        <end position="217"/>
    </location>
</feature>
<feature type="binding site" evidence="20">
    <location>
        <position position="227"/>
    </location>
    <ligand>
        <name>Mg(2+)</name>
        <dbReference type="ChEBI" id="CHEBI:18420"/>
    </ligand>
</feature>
<evidence type="ECO:0000256" key="19">
    <source>
        <dbReference type="ARBA" id="ARBA00049628"/>
    </source>
</evidence>
<evidence type="ECO:0000256" key="11">
    <source>
        <dbReference type="ARBA" id="ARBA00022842"/>
    </source>
</evidence>
<feature type="binding site" evidence="20">
    <location>
        <position position="139"/>
    </location>
    <ligand>
        <name>UDP-N-acetyl-alpha-D-glucosamine</name>
        <dbReference type="ChEBI" id="CHEBI:57705"/>
    </ligand>
</feature>
<feature type="binding site" evidence="20">
    <location>
        <position position="72"/>
    </location>
    <ligand>
        <name>UDP-N-acetyl-alpha-D-glucosamine</name>
        <dbReference type="ChEBI" id="CHEBI:57705"/>
    </ligand>
</feature>
<dbReference type="Gene3D" id="3.90.550.10">
    <property type="entry name" value="Spore Coat Polysaccharide Biosynthesis Protein SpsA, Chain A"/>
    <property type="match status" value="1"/>
</dbReference>
<comment type="pathway">
    <text evidence="20">Bacterial outer membrane biogenesis; LPS lipid A biosynthesis.</text>
</comment>
<protein>
    <recommendedName>
        <fullName evidence="20">Bifunctional protein GlmU</fullName>
    </recommendedName>
    <domain>
        <recommendedName>
            <fullName evidence="20">UDP-N-acetylglucosamine pyrophosphorylase</fullName>
            <ecNumber evidence="20">2.7.7.23</ecNumber>
        </recommendedName>
        <alternativeName>
            <fullName evidence="20">N-acetylglucosamine-1-phosphate uridyltransferase</fullName>
        </alternativeName>
    </domain>
    <domain>
        <recommendedName>
            <fullName evidence="20">Glucosamine-1-phosphate N-acetyltransferase</fullName>
            <ecNumber evidence="20">2.3.1.157</ecNumber>
        </recommendedName>
    </domain>
</protein>
<comment type="function">
    <text evidence="19 20">Catalyzes the last two sequential reactions in the de novo biosynthetic pathway for UDP-N-acetylglucosamine (UDP-GlcNAc). The C-terminal domain catalyzes the transfer of acetyl group from acetyl coenzyme A to glucosamine-1-phosphate (GlcN-1-P) to produce N-acetylglucosamine-1-phosphate (GlcNAc-1-P), which is converted into UDP-GlcNAc by the transfer of uridine 5-monophosphate (from uridine 5-triphosphate), a reaction catalyzed by the N-terminal domain.</text>
</comment>
<feature type="binding site" evidence="20">
    <location>
        <position position="154"/>
    </location>
    <ligand>
        <name>UDP-N-acetyl-alpha-D-glucosamine</name>
        <dbReference type="ChEBI" id="CHEBI:57705"/>
    </ligand>
</feature>
<feature type="binding site" evidence="20">
    <location>
        <begin position="8"/>
        <end position="11"/>
    </location>
    <ligand>
        <name>UDP-N-acetyl-alpha-D-glucosamine</name>
        <dbReference type="ChEBI" id="CHEBI:57705"/>
    </ligand>
</feature>
<dbReference type="InterPro" id="IPR005835">
    <property type="entry name" value="NTP_transferase_dom"/>
</dbReference>
<dbReference type="Proteomes" id="UP001597180">
    <property type="component" value="Unassembled WGS sequence"/>
</dbReference>
<dbReference type="Pfam" id="PF00132">
    <property type="entry name" value="Hexapep"/>
    <property type="match status" value="2"/>
</dbReference>
<comment type="catalytic activity">
    <reaction evidence="18 20">
        <text>N-acetyl-alpha-D-glucosamine 1-phosphate + UTP + H(+) = UDP-N-acetyl-alpha-D-glucosamine + diphosphate</text>
        <dbReference type="Rhea" id="RHEA:13509"/>
        <dbReference type="ChEBI" id="CHEBI:15378"/>
        <dbReference type="ChEBI" id="CHEBI:33019"/>
        <dbReference type="ChEBI" id="CHEBI:46398"/>
        <dbReference type="ChEBI" id="CHEBI:57705"/>
        <dbReference type="ChEBI" id="CHEBI:57776"/>
        <dbReference type="EC" id="2.7.7.23"/>
    </reaction>
</comment>
<dbReference type="RefSeq" id="WP_345593031.1">
    <property type="nucleotide sequence ID" value="NZ_BAABJG010000037.1"/>
</dbReference>
<dbReference type="GO" id="GO:0019134">
    <property type="term" value="F:glucosamine-1-phosphate N-acetyltransferase activity"/>
    <property type="evidence" value="ECO:0007669"/>
    <property type="project" value="UniProtKB-EC"/>
</dbReference>
<evidence type="ECO:0000259" key="21">
    <source>
        <dbReference type="Pfam" id="PF00483"/>
    </source>
</evidence>
<keyword evidence="8 20" id="KW-0548">Nucleotidyltransferase</keyword>
<keyword evidence="10 20" id="KW-0677">Repeat</keyword>
<evidence type="ECO:0000256" key="4">
    <source>
        <dbReference type="ARBA" id="ARBA00007707"/>
    </source>
</evidence>